<keyword evidence="3" id="KW-0964">Secreted</keyword>
<comment type="subcellular location">
    <subcellularLocation>
        <location evidence="2">Secreted</location>
    </subcellularLocation>
</comment>
<evidence type="ECO:0000256" key="8">
    <source>
        <dbReference type="ARBA" id="ARBA00038102"/>
    </source>
</evidence>
<organism evidence="12 13">
    <name type="scientific">Chelonia mydas</name>
    <name type="common">Green sea-turtle</name>
    <name type="synonym">Chelonia agassizi</name>
    <dbReference type="NCBI Taxonomy" id="8469"/>
    <lineage>
        <taxon>Eukaryota</taxon>
        <taxon>Metazoa</taxon>
        <taxon>Chordata</taxon>
        <taxon>Craniata</taxon>
        <taxon>Vertebrata</taxon>
        <taxon>Euteleostomi</taxon>
        <taxon>Archelosauria</taxon>
        <taxon>Testudinata</taxon>
        <taxon>Testudines</taxon>
        <taxon>Cryptodira</taxon>
        <taxon>Durocryptodira</taxon>
        <taxon>Americhelydia</taxon>
        <taxon>Chelonioidea</taxon>
        <taxon>Cheloniidae</taxon>
        <taxon>Chelonia</taxon>
    </lineage>
</organism>
<evidence type="ECO:0000256" key="1">
    <source>
        <dbReference type="ARBA" id="ARBA00001913"/>
    </source>
</evidence>
<dbReference type="GO" id="GO:0005615">
    <property type="term" value="C:extracellular space"/>
    <property type="evidence" value="ECO:0007669"/>
    <property type="project" value="TreeGrafter"/>
</dbReference>
<evidence type="ECO:0000256" key="4">
    <source>
        <dbReference type="ARBA" id="ARBA00022723"/>
    </source>
</evidence>
<dbReference type="GO" id="GO:0001849">
    <property type="term" value="F:complement component C1q complex binding"/>
    <property type="evidence" value="ECO:0007669"/>
    <property type="project" value="TreeGrafter"/>
</dbReference>
<dbReference type="GO" id="GO:0045087">
    <property type="term" value="P:innate immune response"/>
    <property type="evidence" value="ECO:0007669"/>
    <property type="project" value="TreeGrafter"/>
</dbReference>
<evidence type="ECO:0000256" key="2">
    <source>
        <dbReference type="ARBA" id="ARBA00004613"/>
    </source>
</evidence>
<keyword evidence="13" id="KW-1185">Reference proteome</keyword>
<protein>
    <submittedName>
        <fullName evidence="12">Mucosal pentraxin</fullName>
    </submittedName>
</protein>
<comment type="caution">
    <text evidence="9">Lacks conserved residue(s) required for the propagation of feature annotation.</text>
</comment>
<evidence type="ECO:0000259" key="11">
    <source>
        <dbReference type="PROSITE" id="PS51828"/>
    </source>
</evidence>
<dbReference type="GO" id="GO:0046872">
    <property type="term" value="F:metal ion binding"/>
    <property type="evidence" value="ECO:0007669"/>
    <property type="project" value="UniProtKB-KW"/>
</dbReference>
<dbReference type="Pfam" id="PF00354">
    <property type="entry name" value="Pentaxin"/>
    <property type="match status" value="3"/>
</dbReference>
<keyword evidence="5" id="KW-0732">Signal</keyword>
<dbReference type="SMART" id="SM00159">
    <property type="entry name" value="PTX"/>
    <property type="match status" value="1"/>
</dbReference>
<keyword evidence="6" id="KW-0106">Calcium</keyword>
<dbReference type="Proteomes" id="UP000031443">
    <property type="component" value="Unassembled WGS sequence"/>
</dbReference>
<keyword evidence="4" id="KW-0479">Metal-binding</keyword>
<sequence length="294" mass="33568">MVSQDSSSWVFEKPPNSLGKSGEPKPSIGYLSIVCPDTDLYRKVFVFRKDPSDAHVVVKPEPEWLLQNFTMCLRSFTDLTQPYSLFSYATKAQDNEILLFPLPRKGLQKGYSISAKAVIILQQEQDSFEGRFDLYISFTGEMTDVYMWGYGLSPGKTESQRLCAVVKPMFGLYLFLSDFLSQFPGKTESQRLCAVVKPMFGLYLFLSDFLSQFPDLFRKVFVFPRASNDSYVILKLKPEQPLQSFTMCLRSYTDLPRPYALFSYATKAHDNEILLSKSSSGKYRLYVGGGRRNL</sequence>
<feature type="region of interest" description="Disordered" evidence="10">
    <location>
        <begin position="1"/>
        <end position="23"/>
    </location>
</feature>
<dbReference type="PROSITE" id="PS51828">
    <property type="entry name" value="PTX_2"/>
    <property type="match status" value="1"/>
</dbReference>
<evidence type="ECO:0000256" key="6">
    <source>
        <dbReference type="ARBA" id="ARBA00022837"/>
    </source>
</evidence>
<dbReference type="AlphaFoldDB" id="M7B3B7"/>
<name>M7B3B7_CHEMY</name>
<evidence type="ECO:0000256" key="10">
    <source>
        <dbReference type="SAM" id="MobiDB-lite"/>
    </source>
</evidence>
<dbReference type="PRINTS" id="PR00895">
    <property type="entry name" value="PENTAXIN"/>
</dbReference>
<feature type="domain" description="Pentraxin (PTX)" evidence="11">
    <location>
        <begin position="217"/>
        <end position="294"/>
    </location>
</feature>
<gene>
    <name evidence="12" type="ORF">UY3_12899</name>
</gene>
<evidence type="ECO:0000256" key="3">
    <source>
        <dbReference type="ARBA" id="ARBA00022525"/>
    </source>
</evidence>
<dbReference type="EMBL" id="KB552792">
    <property type="protein sequence ID" value="EMP29975.1"/>
    <property type="molecule type" value="Genomic_DNA"/>
</dbReference>
<accession>M7B3B7</accession>
<evidence type="ECO:0000256" key="5">
    <source>
        <dbReference type="ARBA" id="ARBA00022729"/>
    </source>
</evidence>
<dbReference type="InterPro" id="IPR051005">
    <property type="entry name" value="Pentraxin_domain"/>
</dbReference>
<proteinExistence type="inferred from homology"/>
<evidence type="ECO:0000313" key="12">
    <source>
        <dbReference type="EMBL" id="EMP29975.1"/>
    </source>
</evidence>
<comment type="similarity">
    <text evidence="8">Belongs to the pentraxin family.</text>
</comment>
<evidence type="ECO:0000256" key="7">
    <source>
        <dbReference type="ARBA" id="ARBA00023157"/>
    </source>
</evidence>
<dbReference type="Gene3D" id="2.60.120.200">
    <property type="match status" value="3"/>
</dbReference>
<dbReference type="InterPro" id="IPR001759">
    <property type="entry name" value="PTX_dom"/>
</dbReference>
<reference evidence="13" key="1">
    <citation type="journal article" date="2013" name="Nat. Genet.">
        <title>The draft genomes of soft-shell turtle and green sea turtle yield insights into the development and evolution of the turtle-specific body plan.</title>
        <authorList>
            <person name="Wang Z."/>
            <person name="Pascual-Anaya J."/>
            <person name="Zadissa A."/>
            <person name="Li W."/>
            <person name="Niimura Y."/>
            <person name="Huang Z."/>
            <person name="Li C."/>
            <person name="White S."/>
            <person name="Xiong Z."/>
            <person name="Fang D."/>
            <person name="Wang B."/>
            <person name="Ming Y."/>
            <person name="Chen Y."/>
            <person name="Zheng Y."/>
            <person name="Kuraku S."/>
            <person name="Pignatelli M."/>
            <person name="Herrero J."/>
            <person name="Beal K."/>
            <person name="Nozawa M."/>
            <person name="Li Q."/>
            <person name="Wang J."/>
            <person name="Zhang H."/>
            <person name="Yu L."/>
            <person name="Shigenobu S."/>
            <person name="Wang J."/>
            <person name="Liu J."/>
            <person name="Flicek P."/>
            <person name="Searle S."/>
            <person name="Wang J."/>
            <person name="Kuratani S."/>
            <person name="Yin Y."/>
            <person name="Aken B."/>
            <person name="Zhang G."/>
            <person name="Irie N."/>
        </authorList>
    </citation>
    <scope>NUCLEOTIDE SEQUENCE [LARGE SCALE GENOMIC DNA]</scope>
</reference>
<evidence type="ECO:0000313" key="13">
    <source>
        <dbReference type="Proteomes" id="UP000031443"/>
    </source>
</evidence>
<dbReference type="SUPFAM" id="SSF49899">
    <property type="entry name" value="Concanavalin A-like lectins/glucanases"/>
    <property type="match status" value="2"/>
</dbReference>
<comment type="cofactor">
    <cofactor evidence="1">
        <name>Ca(2+)</name>
        <dbReference type="ChEBI" id="CHEBI:29108"/>
    </cofactor>
</comment>
<evidence type="ECO:0000256" key="9">
    <source>
        <dbReference type="PROSITE-ProRule" id="PRU01172"/>
    </source>
</evidence>
<dbReference type="PANTHER" id="PTHR45869:SF7">
    <property type="entry name" value="C-REACTIVE PROTEIN"/>
    <property type="match status" value="1"/>
</dbReference>
<dbReference type="InterPro" id="IPR013320">
    <property type="entry name" value="ConA-like_dom_sf"/>
</dbReference>
<dbReference type="PANTHER" id="PTHR45869">
    <property type="entry name" value="C-REACTIVE PROTEIN-RELATED"/>
    <property type="match status" value="1"/>
</dbReference>
<keyword evidence="7" id="KW-1015">Disulfide bond</keyword>